<feature type="compositionally biased region" description="Polar residues" evidence="1">
    <location>
        <begin position="212"/>
        <end position="222"/>
    </location>
</feature>
<dbReference type="InParanoid" id="E3MAY4"/>
<name>E3MAY4_CAERE</name>
<dbReference type="OrthoDB" id="10687740at2759"/>
<sequence length="850" mass="96027">MSSASPRIKNKPDTGPPDKTFVETPSGDLDIPELVLVDSTPPVPKEENAESLMLSQPALQSPVALELASEEPNGPTATPMNLVIDQQGSPIMREVEAYSDDVVNVKLMDSPKFPNREEDTHIKNPVDSPIVLQEPIDLMKYDAVKPEPEEASINQLMLIHVVECNIAKQDGTTTNQPVEEPREQIAAEDGKAENTMSNLHVVKPMELKKSQAVKTSKSQHSIKSADALKETSQANIEKQDTKKKEPAPDLLSSHHEESLANKPVLPHLEAKHHKLSQNSPTKLEGLPFSVKEELLLKPKKVGAKHPIVKPMKPVVLATKITDYVSNKLLLNQQVLSNLDKKKCDFSQHQSTKRKALPSSPETPKPLKQKKLGESQSSGNVADVKKATRVLTPVLGETSQNADNDSLQSNVNHAKAKISTKKLATKFNNAPVYPPGLIIRTTGSNSKTAGDSSKDSQAAQNQAKTPVGQRVEPSNTIVTPPPPPPQKITPSKKQREELIKHLENTSMDKRLFWSLVHVYGKKMVKKLNLKAREVWFDFFATSEYDATDNCEGRMQLTLPDDSIQYLGKITWRRRPQDESLQQHTLPGFTSSSTLTRDERGIPIYIVEHANFVQFVEEMNNHIRDLFSLNKNASIRIGPQFFRRIPLKDIRDKMEIVIGYRIRTGVLERCFEGQNNIDALSVRLDRYSVYPCPQMCKVRNLIVYNAGDIEPYLQRFEGENLFLTEVYVKAYNILWFLQSWQKGEMKNLKSLIVTIWSGYSKEEEETLHLNEDWVLFNIPHQAWDSEFRPRNFNNYTVIEEYTTLPENFMDMKNAYDIRRETDGAVASIKFEKKSLVFCVWSPRDLFSDSSSI</sequence>
<dbReference type="Proteomes" id="UP000008281">
    <property type="component" value="Unassembled WGS sequence"/>
</dbReference>
<feature type="region of interest" description="Disordered" evidence="1">
    <location>
        <begin position="1"/>
        <end position="29"/>
    </location>
</feature>
<dbReference type="GeneID" id="9809387"/>
<feature type="region of interest" description="Disordered" evidence="1">
    <location>
        <begin position="431"/>
        <end position="493"/>
    </location>
</feature>
<feature type="region of interest" description="Disordered" evidence="1">
    <location>
        <begin position="209"/>
        <end position="258"/>
    </location>
</feature>
<organism evidence="3">
    <name type="scientific">Caenorhabditis remanei</name>
    <name type="common">Caenorhabditis vulgaris</name>
    <dbReference type="NCBI Taxonomy" id="31234"/>
    <lineage>
        <taxon>Eukaryota</taxon>
        <taxon>Metazoa</taxon>
        <taxon>Ecdysozoa</taxon>
        <taxon>Nematoda</taxon>
        <taxon>Chromadorea</taxon>
        <taxon>Rhabditida</taxon>
        <taxon>Rhabditina</taxon>
        <taxon>Rhabditomorpha</taxon>
        <taxon>Rhabditoidea</taxon>
        <taxon>Rhabditidae</taxon>
        <taxon>Peloderinae</taxon>
        <taxon>Caenorhabditis</taxon>
    </lineage>
</organism>
<protein>
    <submittedName>
        <fullName evidence="2">Uncharacterized protein</fullName>
    </submittedName>
</protein>
<dbReference type="HOGENOM" id="CLU_335637_0_0_1"/>
<dbReference type="AlphaFoldDB" id="E3MAY4"/>
<keyword evidence="3" id="KW-1185">Reference proteome</keyword>
<dbReference type="CTD" id="9809387"/>
<evidence type="ECO:0000256" key="1">
    <source>
        <dbReference type="SAM" id="MobiDB-lite"/>
    </source>
</evidence>
<dbReference type="PANTHER" id="PTHR21503">
    <property type="entry name" value="F-BOX-CONTAINING HYPOTHETICAL PROTEIN C.ELEGANS"/>
    <property type="match status" value="1"/>
</dbReference>
<dbReference type="EMBL" id="DS268432">
    <property type="protein sequence ID" value="EFO97289.1"/>
    <property type="molecule type" value="Genomic_DNA"/>
</dbReference>
<dbReference type="KEGG" id="crq:GCK72_023316"/>
<feature type="region of interest" description="Disordered" evidence="1">
    <location>
        <begin position="344"/>
        <end position="384"/>
    </location>
</feature>
<evidence type="ECO:0000313" key="3">
    <source>
        <dbReference type="Proteomes" id="UP000008281"/>
    </source>
</evidence>
<dbReference type="PANTHER" id="PTHR21503:SF8">
    <property type="entry name" value="F-BOX ASSOCIATED DOMAIN-CONTAINING PROTEIN-RELATED"/>
    <property type="match status" value="1"/>
</dbReference>
<dbReference type="RefSeq" id="XP_003106683.2">
    <property type="nucleotide sequence ID" value="XM_003106635.2"/>
</dbReference>
<accession>E3MAY4</accession>
<evidence type="ECO:0000313" key="2">
    <source>
        <dbReference type="EMBL" id="EFO97289.1"/>
    </source>
</evidence>
<reference evidence="2" key="1">
    <citation type="submission" date="2007-07" db="EMBL/GenBank/DDBJ databases">
        <title>PCAP assembly of the Caenorhabditis remanei genome.</title>
        <authorList>
            <consortium name="The Caenorhabditis remanei Sequencing Consortium"/>
            <person name="Wilson R.K."/>
        </authorList>
    </citation>
    <scope>NUCLEOTIDE SEQUENCE [LARGE SCALE GENOMIC DNA]</scope>
    <source>
        <strain evidence="2">PB4641</strain>
    </source>
</reference>
<feature type="compositionally biased region" description="Basic and acidic residues" evidence="1">
    <location>
        <begin position="237"/>
        <end position="258"/>
    </location>
</feature>
<proteinExistence type="predicted"/>
<feature type="compositionally biased region" description="Polar residues" evidence="1">
    <location>
        <begin position="440"/>
        <end position="463"/>
    </location>
</feature>
<gene>
    <name evidence="2" type="ORF">CRE_16654</name>
</gene>